<keyword evidence="1" id="KW-0812">Transmembrane</keyword>
<proteinExistence type="predicted"/>
<accession>A0A0K2TLQ1</accession>
<reference evidence="2" key="1">
    <citation type="submission" date="2014-05" db="EMBL/GenBank/DDBJ databases">
        <authorList>
            <person name="Chronopoulou M."/>
        </authorList>
    </citation>
    <scope>NUCLEOTIDE SEQUENCE</scope>
    <source>
        <tissue evidence="2">Whole organism</tissue>
    </source>
</reference>
<evidence type="ECO:0000313" key="2">
    <source>
        <dbReference type="EMBL" id="CDW27038.1"/>
    </source>
</evidence>
<dbReference type="EMBL" id="HACA01009677">
    <property type="protein sequence ID" value="CDW27038.1"/>
    <property type="molecule type" value="Transcribed_RNA"/>
</dbReference>
<protein>
    <submittedName>
        <fullName evidence="2">Uncharacterized protein</fullName>
    </submittedName>
</protein>
<organism evidence="2">
    <name type="scientific">Lepeophtheirus salmonis</name>
    <name type="common">Salmon louse</name>
    <name type="synonym">Caligus salmonis</name>
    <dbReference type="NCBI Taxonomy" id="72036"/>
    <lineage>
        <taxon>Eukaryota</taxon>
        <taxon>Metazoa</taxon>
        <taxon>Ecdysozoa</taxon>
        <taxon>Arthropoda</taxon>
        <taxon>Crustacea</taxon>
        <taxon>Multicrustacea</taxon>
        <taxon>Hexanauplia</taxon>
        <taxon>Copepoda</taxon>
        <taxon>Siphonostomatoida</taxon>
        <taxon>Caligidae</taxon>
        <taxon>Lepeophtheirus</taxon>
    </lineage>
</organism>
<feature type="transmembrane region" description="Helical" evidence="1">
    <location>
        <begin position="6"/>
        <end position="32"/>
    </location>
</feature>
<keyword evidence="1" id="KW-0472">Membrane</keyword>
<feature type="non-terminal residue" evidence="2">
    <location>
        <position position="44"/>
    </location>
</feature>
<name>A0A0K2TLQ1_LEPSM</name>
<keyword evidence="1" id="KW-1133">Transmembrane helix</keyword>
<evidence type="ECO:0000256" key="1">
    <source>
        <dbReference type="SAM" id="Phobius"/>
    </source>
</evidence>
<sequence>MIDVFISFPSIGVGTSLLSSVCFFSLTTFSVIEIDFPLASYLFI</sequence>
<dbReference type="AlphaFoldDB" id="A0A0K2TLQ1"/>